<reference evidence="10 11" key="1">
    <citation type="submission" date="2019-07" db="EMBL/GenBank/DDBJ databases">
        <title>Lentzea xizangensis sp. nov., isolated from Qinghai-Tibetan Plateau Soils.</title>
        <authorList>
            <person name="Huang J."/>
        </authorList>
    </citation>
    <scope>NUCLEOTIDE SEQUENCE [LARGE SCALE GENOMIC DNA]</scope>
    <source>
        <strain evidence="10 11">FXJ1.1311</strain>
    </source>
</reference>
<dbReference type="SMART" id="SM00382">
    <property type="entry name" value="AAA"/>
    <property type="match status" value="1"/>
</dbReference>
<evidence type="ECO:0000256" key="7">
    <source>
        <dbReference type="SAM" id="Phobius"/>
    </source>
</evidence>
<dbReference type="GO" id="GO:0005524">
    <property type="term" value="F:ATP binding"/>
    <property type="evidence" value="ECO:0007669"/>
    <property type="project" value="UniProtKB-KW"/>
</dbReference>
<dbReference type="RefSeq" id="WP_146353422.1">
    <property type="nucleotide sequence ID" value="NZ_VOBR01000011.1"/>
</dbReference>
<name>A0A563ESW8_9PSEU</name>
<dbReference type="InterPro" id="IPR036640">
    <property type="entry name" value="ABC1_TM_sf"/>
</dbReference>
<feature type="domain" description="ABC transmembrane type-1" evidence="9">
    <location>
        <begin position="33"/>
        <end position="315"/>
    </location>
</feature>
<dbReference type="Gene3D" id="3.40.50.300">
    <property type="entry name" value="P-loop containing nucleotide triphosphate hydrolases"/>
    <property type="match status" value="1"/>
</dbReference>
<evidence type="ECO:0000313" key="11">
    <source>
        <dbReference type="Proteomes" id="UP000316639"/>
    </source>
</evidence>
<feature type="transmembrane region" description="Helical" evidence="7">
    <location>
        <begin position="139"/>
        <end position="159"/>
    </location>
</feature>
<evidence type="ECO:0000259" key="9">
    <source>
        <dbReference type="PROSITE" id="PS50929"/>
    </source>
</evidence>
<evidence type="ECO:0000256" key="6">
    <source>
        <dbReference type="ARBA" id="ARBA00023136"/>
    </source>
</evidence>
<dbReference type="GO" id="GO:0005886">
    <property type="term" value="C:plasma membrane"/>
    <property type="evidence" value="ECO:0007669"/>
    <property type="project" value="UniProtKB-SubCell"/>
</dbReference>
<accession>A0A563ESW8</accession>
<evidence type="ECO:0000256" key="1">
    <source>
        <dbReference type="ARBA" id="ARBA00004651"/>
    </source>
</evidence>
<evidence type="ECO:0000256" key="2">
    <source>
        <dbReference type="ARBA" id="ARBA00022692"/>
    </source>
</evidence>
<dbReference type="InterPro" id="IPR003439">
    <property type="entry name" value="ABC_transporter-like_ATP-bd"/>
</dbReference>
<evidence type="ECO:0000256" key="3">
    <source>
        <dbReference type="ARBA" id="ARBA00022741"/>
    </source>
</evidence>
<dbReference type="PROSITE" id="PS50893">
    <property type="entry name" value="ABC_TRANSPORTER_2"/>
    <property type="match status" value="1"/>
</dbReference>
<dbReference type="EMBL" id="VOBR01000011">
    <property type="protein sequence ID" value="TWP50702.1"/>
    <property type="molecule type" value="Genomic_DNA"/>
</dbReference>
<keyword evidence="6 7" id="KW-0472">Membrane</keyword>
<sequence>MSGTQLPELRWRHALVVWLLCWRSARTLASVYAVLTVLSGLIPATAAWLTKLLVDALATGQPGATVLVLGAGLAGAGLFAGVVPQLSAFLQAELGRRVDLLLQDQLYTAVNGFDGLARFENPAFLDRLRMAAQANGRSLAPVTTGVFGLARDVVVLVSLTATLYLISPVMVLVVLVAAVPTLLAQLSLTRQRVRIRAGLSPAGRKQFFYGSLISDAQAAKEIRLFGLGSFLKERLLGELAVVQRGERQIDRKVLNTQSTLSLIGAVVSGLGLVWAAWQASSGAITIGDVTAFVAALAGAQGAVVGLVSSVTQAHEALLMFGYLEEIRGLEPDLPPVERPVAITPLRRGIELRDVWFRYSDDHPWVLRGVTMRVEHGRSTALVGLNGAGKSTLVKLLCRFYDPVRGSITWDGVDIRDIPVADLRARMGVLFQDFVRYDFTAAENIGLGDLSAMDDRDRVEHAARLAGIAPVLEKLPRGYDTLLSRIFFSESDKDNPDTGIVLSGGQWQRLALARALLRGERDLLVLDEPSSGLDARAEHEIHASLRTHRAGRTSLLISHRLGTIRDADHVVVLDDGSVAEQGTHDQLLIGNGLYAQLFSMQAEGYQPPPTGFRRTEELITRGRTT</sequence>
<dbReference type="GO" id="GO:0016887">
    <property type="term" value="F:ATP hydrolysis activity"/>
    <property type="evidence" value="ECO:0007669"/>
    <property type="project" value="InterPro"/>
</dbReference>
<feature type="transmembrane region" description="Helical" evidence="7">
    <location>
        <begin position="165"/>
        <end position="186"/>
    </location>
</feature>
<keyword evidence="3" id="KW-0547">Nucleotide-binding</keyword>
<dbReference type="Proteomes" id="UP000316639">
    <property type="component" value="Unassembled WGS sequence"/>
</dbReference>
<dbReference type="InterPro" id="IPR027417">
    <property type="entry name" value="P-loop_NTPase"/>
</dbReference>
<dbReference type="InterPro" id="IPR039421">
    <property type="entry name" value="Type_1_exporter"/>
</dbReference>
<keyword evidence="2 7" id="KW-0812">Transmembrane</keyword>
<comment type="caution">
    <text evidence="10">The sequence shown here is derived from an EMBL/GenBank/DDBJ whole genome shotgun (WGS) entry which is preliminary data.</text>
</comment>
<evidence type="ECO:0000259" key="8">
    <source>
        <dbReference type="PROSITE" id="PS50893"/>
    </source>
</evidence>
<dbReference type="Pfam" id="PF00005">
    <property type="entry name" value="ABC_tran"/>
    <property type="match status" value="1"/>
</dbReference>
<dbReference type="AlphaFoldDB" id="A0A563ESW8"/>
<keyword evidence="5 7" id="KW-1133">Transmembrane helix</keyword>
<gene>
    <name evidence="10" type="ORF">FKR81_19020</name>
</gene>
<dbReference type="GO" id="GO:0140359">
    <property type="term" value="F:ABC-type transporter activity"/>
    <property type="evidence" value="ECO:0007669"/>
    <property type="project" value="InterPro"/>
</dbReference>
<evidence type="ECO:0000256" key="5">
    <source>
        <dbReference type="ARBA" id="ARBA00022989"/>
    </source>
</evidence>
<dbReference type="Gene3D" id="1.20.1560.10">
    <property type="entry name" value="ABC transporter type 1, transmembrane domain"/>
    <property type="match status" value="1"/>
</dbReference>
<feature type="transmembrane region" description="Helical" evidence="7">
    <location>
        <begin position="259"/>
        <end position="277"/>
    </location>
</feature>
<proteinExistence type="predicted"/>
<organism evidence="10 11">
    <name type="scientific">Lentzea tibetensis</name>
    <dbReference type="NCBI Taxonomy" id="2591470"/>
    <lineage>
        <taxon>Bacteria</taxon>
        <taxon>Bacillati</taxon>
        <taxon>Actinomycetota</taxon>
        <taxon>Actinomycetes</taxon>
        <taxon>Pseudonocardiales</taxon>
        <taxon>Pseudonocardiaceae</taxon>
        <taxon>Lentzea</taxon>
    </lineage>
</organism>
<dbReference type="SUPFAM" id="SSF90123">
    <property type="entry name" value="ABC transporter transmembrane region"/>
    <property type="match status" value="1"/>
</dbReference>
<dbReference type="PROSITE" id="PS00211">
    <property type="entry name" value="ABC_TRANSPORTER_1"/>
    <property type="match status" value="1"/>
</dbReference>
<keyword evidence="4 10" id="KW-0067">ATP-binding</keyword>
<dbReference type="OrthoDB" id="9806127at2"/>
<comment type="subcellular location">
    <subcellularLocation>
        <location evidence="1">Cell membrane</location>
        <topology evidence="1">Multi-pass membrane protein</topology>
    </subcellularLocation>
</comment>
<evidence type="ECO:0000313" key="10">
    <source>
        <dbReference type="EMBL" id="TWP50702.1"/>
    </source>
</evidence>
<dbReference type="PROSITE" id="PS50929">
    <property type="entry name" value="ABC_TM1F"/>
    <property type="match status" value="1"/>
</dbReference>
<dbReference type="InterPro" id="IPR011527">
    <property type="entry name" value="ABC1_TM_dom"/>
</dbReference>
<feature type="domain" description="ABC transporter" evidence="8">
    <location>
        <begin position="349"/>
        <end position="599"/>
    </location>
</feature>
<feature type="transmembrane region" description="Helical" evidence="7">
    <location>
        <begin position="289"/>
        <end position="310"/>
    </location>
</feature>
<dbReference type="InterPro" id="IPR017871">
    <property type="entry name" value="ABC_transporter-like_CS"/>
</dbReference>
<dbReference type="PANTHER" id="PTHR24221">
    <property type="entry name" value="ATP-BINDING CASSETTE SUB-FAMILY B"/>
    <property type="match status" value="1"/>
</dbReference>
<evidence type="ECO:0000256" key="4">
    <source>
        <dbReference type="ARBA" id="ARBA00022840"/>
    </source>
</evidence>
<feature type="transmembrane region" description="Helical" evidence="7">
    <location>
        <begin position="29"/>
        <end position="49"/>
    </location>
</feature>
<feature type="transmembrane region" description="Helical" evidence="7">
    <location>
        <begin position="69"/>
        <end position="90"/>
    </location>
</feature>
<dbReference type="GO" id="GO:0034040">
    <property type="term" value="F:ATPase-coupled lipid transmembrane transporter activity"/>
    <property type="evidence" value="ECO:0007669"/>
    <property type="project" value="TreeGrafter"/>
</dbReference>
<protein>
    <submittedName>
        <fullName evidence="10">ABC transporter ATP-binding protein</fullName>
    </submittedName>
</protein>
<dbReference type="PANTHER" id="PTHR24221:SF654">
    <property type="entry name" value="ATP-BINDING CASSETTE SUB-FAMILY B MEMBER 6"/>
    <property type="match status" value="1"/>
</dbReference>
<dbReference type="SUPFAM" id="SSF52540">
    <property type="entry name" value="P-loop containing nucleoside triphosphate hydrolases"/>
    <property type="match status" value="1"/>
</dbReference>
<dbReference type="InterPro" id="IPR003593">
    <property type="entry name" value="AAA+_ATPase"/>
</dbReference>
<keyword evidence="11" id="KW-1185">Reference proteome</keyword>